<dbReference type="Proteomes" id="UP000218598">
    <property type="component" value="Unassembled WGS sequence"/>
</dbReference>
<dbReference type="SUPFAM" id="SSF53474">
    <property type="entry name" value="alpha/beta-Hydrolases"/>
    <property type="match status" value="1"/>
</dbReference>
<dbReference type="PANTHER" id="PTHR43056">
    <property type="entry name" value="PEPTIDASE S9 PROLYL OLIGOPEPTIDASE"/>
    <property type="match status" value="1"/>
</dbReference>
<dbReference type="InterPro" id="IPR001375">
    <property type="entry name" value="Peptidase_S9_cat"/>
</dbReference>
<protein>
    <submittedName>
        <fullName evidence="3">Dipeptidyl aminopeptidase</fullName>
    </submittedName>
</protein>
<keyword evidence="4" id="KW-1185">Reference proteome</keyword>
<proteinExistence type="predicted"/>
<dbReference type="GO" id="GO:0008236">
    <property type="term" value="F:serine-type peptidase activity"/>
    <property type="evidence" value="ECO:0007669"/>
    <property type="project" value="InterPro"/>
</dbReference>
<dbReference type="InterPro" id="IPR029058">
    <property type="entry name" value="AB_hydrolase_fold"/>
</dbReference>
<keyword evidence="3" id="KW-0378">Hydrolase</keyword>
<sequence>MVTTLPYGSWPSPITAEQLATGGIRLGGPQLVGDAVWWTEGIATEGGRQAIMRSAGDVGPEGPDAAAEPVTVLPGPFNARSRVHEYGGASWTALPDAEGTPLVVFVNFEDQRVHAFREGERPRPLTPVGPEVDSAQGPSLRWADPTAVTLEDGSTEIWWICEDHTGGAEGPRAGADGAPLIERYVAAVPLDGSAAEDGSAIRRVTPASRFVAHPRVSPDGARVAWLSWEHPQMPWDGTELHVAPLLAGSAGQGEVVLGDAETSVMQPEWLDDEHLLAVCDASGWWNPWVWSADDGARQVLELDQEFAGPMWALGTTWFQVLDADTALVQYGRAAVGLGILRLTDAGGAELTPLDCPLTEITAARLRSDGLLVLAGSSPTRFAAISTARLDPSAGLSSLTVLRSSRTDAPDPAVLPTGESIEVPLPDGEMVHAIVHRPHQEGLAGREGDLPPFIARVHGGPTGHVPPVLHLPTAYYTSRGLGVVDVNYGGSTGYGRAYRNRLRGQWGVVDVEDTVAVMEHLVSEGIADGDRLAIEGGSAGGWTTLACLTRTDTFAAGASSFGVAELERFRLDTHDFESRYIDGLVGPYPERRDLYVERAPLSHVDELEVPVLLLQGEEDRIVPPSQSELFRDALAAKGIPHAYLLFAGEQHGFRRADSIIRATEGTLSFYGQVLGFSPPCVPVLELDRG</sequence>
<dbReference type="RefSeq" id="WP_096164668.1">
    <property type="nucleotide sequence ID" value="NZ_BAAAIQ010000055.1"/>
</dbReference>
<evidence type="ECO:0000259" key="2">
    <source>
        <dbReference type="Pfam" id="PF00326"/>
    </source>
</evidence>
<keyword evidence="3" id="KW-0031">Aminopeptidase</keyword>
<dbReference type="GO" id="GO:0006508">
    <property type="term" value="P:proteolysis"/>
    <property type="evidence" value="ECO:0007669"/>
    <property type="project" value="InterPro"/>
</dbReference>
<dbReference type="Pfam" id="PF00326">
    <property type="entry name" value="Peptidase_S9"/>
    <property type="match status" value="1"/>
</dbReference>
<dbReference type="GO" id="GO:0004177">
    <property type="term" value="F:aminopeptidase activity"/>
    <property type="evidence" value="ECO:0007669"/>
    <property type="project" value="UniProtKB-KW"/>
</dbReference>
<reference evidence="3 4" key="1">
    <citation type="journal article" date="2017" name="Elife">
        <title>Extensive horizontal gene transfer in cheese-associated bacteria.</title>
        <authorList>
            <person name="Bonham K.S."/>
            <person name="Wolfe B.E."/>
            <person name="Dutton R.J."/>
        </authorList>
    </citation>
    <scope>NUCLEOTIDE SEQUENCE [LARGE SCALE GENOMIC DNA]</scope>
    <source>
        <strain evidence="3 4">341_9</strain>
    </source>
</reference>
<dbReference type="Gene3D" id="2.120.10.30">
    <property type="entry name" value="TolB, C-terminal domain"/>
    <property type="match status" value="1"/>
</dbReference>
<evidence type="ECO:0000256" key="1">
    <source>
        <dbReference type="SAM" id="MobiDB-lite"/>
    </source>
</evidence>
<dbReference type="Gene3D" id="3.40.50.1820">
    <property type="entry name" value="alpha/beta hydrolase"/>
    <property type="match status" value="1"/>
</dbReference>
<feature type="domain" description="Peptidase S9 prolyl oligopeptidase catalytic" evidence="2">
    <location>
        <begin position="473"/>
        <end position="674"/>
    </location>
</feature>
<keyword evidence="3" id="KW-0645">Protease</keyword>
<dbReference type="AlphaFoldDB" id="A0A2A3YJU3"/>
<gene>
    <name evidence="3" type="ORF">CIK66_08860</name>
</gene>
<comment type="caution">
    <text evidence="3">The sequence shown here is derived from an EMBL/GenBank/DDBJ whole genome shotgun (WGS) entry which is preliminary data.</text>
</comment>
<dbReference type="SUPFAM" id="SSF69304">
    <property type="entry name" value="Tricorn protease N-terminal domain"/>
    <property type="match status" value="1"/>
</dbReference>
<feature type="region of interest" description="Disordered" evidence="1">
    <location>
        <begin position="120"/>
        <end position="139"/>
    </location>
</feature>
<organism evidence="3 4">
    <name type="scientific">Brachybacterium alimentarium</name>
    <dbReference type="NCBI Taxonomy" id="47845"/>
    <lineage>
        <taxon>Bacteria</taxon>
        <taxon>Bacillati</taxon>
        <taxon>Actinomycetota</taxon>
        <taxon>Actinomycetes</taxon>
        <taxon>Micrococcales</taxon>
        <taxon>Dermabacteraceae</taxon>
        <taxon>Brachybacterium</taxon>
    </lineage>
</organism>
<dbReference type="EMBL" id="NRGR01000015">
    <property type="protein sequence ID" value="PCC39365.1"/>
    <property type="molecule type" value="Genomic_DNA"/>
</dbReference>
<dbReference type="InterPro" id="IPR011042">
    <property type="entry name" value="6-blade_b-propeller_TolB-like"/>
</dbReference>
<name>A0A2A3YJU3_9MICO</name>
<dbReference type="OrthoDB" id="128799at2"/>
<evidence type="ECO:0000313" key="4">
    <source>
        <dbReference type="Proteomes" id="UP000218598"/>
    </source>
</evidence>
<dbReference type="GeneID" id="95327297"/>
<dbReference type="PANTHER" id="PTHR43056:SF5">
    <property type="entry name" value="PEPTIDASE S9 PROLYL OLIGOPEPTIDASE CATALYTIC DOMAIN-CONTAINING PROTEIN"/>
    <property type="match status" value="1"/>
</dbReference>
<dbReference type="InterPro" id="IPR050585">
    <property type="entry name" value="Xaa-Pro_dipeptidyl-ppase/CocE"/>
</dbReference>
<evidence type="ECO:0000313" key="3">
    <source>
        <dbReference type="EMBL" id="PCC39365.1"/>
    </source>
</evidence>
<accession>A0A2A3YJU3</accession>